<proteinExistence type="predicted"/>
<keyword evidence="2" id="KW-1185">Reference proteome</keyword>
<dbReference type="Proteomes" id="UP000655523">
    <property type="component" value="Unassembled WGS sequence"/>
</dbReference>
<dbReference type="EMBL" id="WOEZ01000016">
    <property type="protein sequence ID" value="NPT53576.1"/>
    <property type="molecule type" value="Genomic_DNA"/>
</dbReference>
<reference evidence="1 2" key="1">
    <citation type="submission" date="2019-11" db="EMBL/GenBank/DDBJ databases">
        <title>Metabolism of dissolved organic matter in forest soils.</title>
        <authorList>
            <person name="Cyle K.T."/>
            <person name="Wilhelm R.C."/>
            <person name="Martinez C.E."/>
        </authorList>
    </citation>
    <scope>NUCLEOTIDE SEQUENCE [LARGE SCALE GENOMIC DNA]</scope>
    <source>
        <strain evidence="1 2">5N</strain>
    </source>
</reference>
<comment type="caution">
    <text evidence="1">The sequence shown here is derived from an EMBL/GenBank/DDBJ whole genome shotgun (WGS) entry which is preliminary data.</text>
</comment>
<evidence type="ECO:0000313" key="2">
    <source>
        <dbReference type="Proteomes" id="UP000655523"/>
    </source>
</evidence>
<dbReference type="RefSeq" id="WP_172160303.1">
    <property type="nucleotide sequence ID" value="NZ_WOEZ01000016.1"/>
</dbReference>
<organism evidence="1 2">
    <name type="scientific">Paraburkholderia elongata</name>
    <dbReference type="NCBI Taxonomy" id="2675747"/>
    <lineage>
        <taxon>Bacteria</taxon>
        <taxon>Pseudomonadati</taxon>
        <taxon>Pseudomonadota</taxon>
        <taxon>Betaproteobacteria</taxon>
        <taxon>Burkholderiales</taxon>
        <taxon>Burkholderiaceae</taxon>
        <taxon>Paraburkholderia</taxon>
    </lineage>
</organism>
<dbReference type="AlphaFoldDB" id="A0A972NHM1"/>
<name>A0A972NHM1_9BURK</name>
<protein>
    <submittedName>
        <fullName evidence="1">Uncharacterized protein</fullName>
    </submittedName>
</protein>
<gene>
    <name evidence="1" type="ORF">GNZ13_02840</name>
</gene>
<evidence type="ECO:0000313" key="1">
    <source>
        <dbReference type="EMBL" id="NPT53576.1"/>
    </source>
</evidence>
<sequence>MVTDHIDKVTLLNFTVRVELHGAAPGSSKYDELHEEMSAEGFVRTITLEGVSFELPPAEYSRVSEETKYDILKKAKKAARKVMGIDEAFSLLVTAAETSRVHHNLSRAD</sequence>
<accession>A0A972NHM1</accession>